<evidence type="ECO:0000313" key="8">
    <source>
        <dbReference type="EMBL" id="CAB4848452.1"/>
    </source>
</evidence>
<keyword evidence="1" id="KW-0805">Transcription regulation</keyword>
<evidence type="ECO:0000313" key="5">
    <source>
        <dbReference type="EMBL" id="CAB4364393.1"/>
    </source>
</evidence>
<feature type="domain" description="HTH arsR-type" evidence="4">
    <location>
        <begin position="21"/>
        <end position="111"/>
    </location>
</feature>
<dbReference type="InterPro" id="IPR036388">
    <property type="entry name" value="WH-like_DNA-bd_sf"/>
</dbReference>
<dbReference type="PRINTS" id="PR00778">
    <property type="entry name" value="HTHARSR"/>
</dbReference>
<dbReference type="EMBL" id="CAFAAV010000006">
    <property type="protein sequence ID" value="CAB4801669.1"/>
    <property type="molecule type" value="Genomic_DNA"/>
</dbReference>
<dbReference type="PROSITE" id="PS00846">
    <property type="entry name" value="HTH_ARSR_1"/>
    <property type="match status" value="1"/>
</dbReference>
<keyword evidence="3" id="KW-0804">Transcription</keyword>
<keyword evidence="2" id="KW-0238">DNA-binding</keyword>
<reference evidence="5" key="1">
    <citation type="submission" date="2020-05" db="EMBL/GenBank/DDBJ databases">
        <authorList>
            <person name="Chiriac C."/>
            <person name="Salcher M."/>
            <person name="Ghai R."/>
            <person name="Kavagutti S V."/>
        </authorList>
    </citation>
    <scope>NUCLEOTIDE SEQUENCE</scope>
</reference>
<dbReference type="EMBL" id="CAESGF010000013">
    <property type="protein sequence ID" value="CAB4364393.1"/>
    <property type="molecule type" value="Genomic_DNA"/>
</dbReference>
<evidence type="ECO:0000313" key="6">
    <source>
        <dbReference type="EMBL" id="CAB4730745.1"/>
    </source>
</evidence>
<dbReference type="InterPro" id="IPR051081">
    <property type="entry name" value="HTH_MetalResp_TranReg"/>
</dbReference>
<dbReference type="SMART" id="SM00418">
    <property type="entry name" value="HTH_ARSR"/>
    <property type="match status" value="1"/>
</dbReference>
<dbReference type="SUPFAM" id="SSF46785">
    <property type="entry name" value="Winged helix' DNA-binding domain"/>
    <property type="match status" value="1"/>
</dbReference>
<dbReference type="GO" id="GO:0003677">
    <property type="term" value="F:DNA binding"/>
    <property type="evidence" value="ECO:0007669"/>
    <property type="project" value="UniProtKB-KW"/>
</dbReference>
<accession>A0A6J6A5I7</accession>
<dbReference type="AlphaFoldDB" id="A0A6J6A5I7"/>
<dbReference type="PANTHER" id="PTHR33154:SF18">
    <property type="entry name" value="ARSENICAL RESISTANCE OPERON REPRESSOR"/>
    <property type="match status" value="1"/>
</dbReference>
<dbReference type="InterPro" id="IPR001845">
    <property type="entry name" value="HTH_ArsR_DNA-bd_dom"/>
</dbReference>
<dbReference type="EMBL" id="CAFBIY010000027">
    <property type="protein sequence ID" value="CAB4848452.1"/>
    <property type="molecule type" value="Genomic_DNA"/>
</dbReference>
<dbReference type="GO" id="GO:0003700">
    <property type="term" value="F:DNA-binding transcription factor activity"/>
    <property type="evidence" value="ECO:0007669"/>
    <property type="project" value="InterPro"/>
</dbReference>
<dbReference type="NCBIfam" id="NF033788">
    <property type="entry name" value="HTH_metalloreg"/>
    <property type="match status" value="1"/>
</dbReference>
<evidence type="ECO:0000313" key="7">
    <source>
        <dbReference type="EMBL" id="CAB4801669.1"/>
    </source>
</evidence>
<organism evidence="5">
    <name type="scientific">freshwater metagenome</name>
    <dbReference type="NCBI Taxonomy" id="449393"/>
    <lineage>
        <taxon>unclassified sequences</taxon>
        <taxon>metagenomes</taxon>
        <taxon>ecological metagenomes</taxon>
    </lineage>
</organism>
<dbReference type="InterPro" id="IPR018334">
    <property type="entry name" value="ArsR_HTH"/>
</dbReference>
<sequence>MGSIKAKIPVVCCAPVGSASFDERDAAELAKGFAALADPVRLHLLSLITSAGADGACVCDLVEPSGRSQPTVSHHLKVLREAGLVASEKRGTWAWYRVEQQRVDALKLALG</sequence>
<dbReference type="InterPro" id="IPR011991">
    <property type="entry name" value="ArsR-like_HTH"/>
</dbReference>
<evidence type="ECO:0000256" key="2">
    <source>
        <dbReference type="ARBA" id="ARBA00023125"/>
    </source>
</evidence>
<gene>
    <name evidence="6" type="ORF">UFOPK2656_02094</name>
    <name evidence="7" type="ORF">UFOPK3099_00158</name>
    <name evidence="8" type="ORF">UFOPK3267_00707</name>
    <name evidence="9" type="ORF">UFOPK3651_02337</name>
    <name evidence="10" type="ORF">UFOPK3931_01384</name>
    <name evidence="5" type="ORF">UFOPK4189_02154</name>
</gene>
<evidence type="ECO:0000313" key="10">
    <source>
        <dbReference type="EMBL" id="CAB4989488.1"/>
    </source>
</evidence>
<evidence type="ECO:0000259" key="4">
    <source>
        <dbReference type="PROSITE" id="PS50987"/>
    </source>
</evidence>
<evidence type="ECO:0000256" key="3">
    <source>
        <dbReference type="ARBA" id="ARBA00023163"/>
    </source>
</evidence>
<dbReference type="Pfam" id="PF01022">
    <property type="entry name" value="HTH_5"/>
    <property type="match status" value="1"/>
</dbReference>
<evidence type="ECO:0000256" key="1">
    <source>
        <dbReference type="ARBA" id="ARBA00023015"/>
    </source>
</evidence>
<dbReference type="EMBL" id="CAFBMT010000014">
    <property type="protein sequence ID" value="CAB4943179.1"/>
    <property type="molecule type" value="Genomic_DNA"/>
</dbReference>
<proteinExistence type="predicted"/>
<dbReference type="CDD" id="cd00090">
    <property type="entry name" value="HTH_ARSR"/>
    <property type="match status" value="1"/>
</dbReference>
<dbReference type="InterPro" id="IPR036390">
    <property type="entry name" value="WH_DNA-bd_sf"/>
</dbReference>
<dbReference type="EMBL" id="CAFBOL010000031">
    <property type="protein sequence ID" value="CAB4989488.1"/>
    <property type="molecule type" value="Genomic_DNA"/>
</dbReference>
<protein>
    <submittedName>
        <fullName evidence="5">Unannotated protein</fullName>
    </submittedName>
</protein>
<dbReference type="Gene3D" id="1.10.10.10">
    <property type="entry name" value="Winged helix-like DNA-binding domain superfamily/Winged helix DNA-binding domain"/>
    <property type="match status" value="1"/>
</dbReference>
<dbReference type="PANTHER" id="PTHR33154">
    <property type="entry name" value="TRANSCRIPTIONAL REGULATOR, ARSR FAMILY"/>
    <property type="match status" value="1"/>
</dbReference>
<dbReference type="EMBL" id="CAEZYF010000013">
    <property type="protein sequence ID" value="CAB4730745.1"/>
    <property type="molecule type" value="Genomic_DNA"/>
</dbReference>
<name>A0A6J6A5I7_9ZZZZ</name>
<evidence type="ECO:0000313" key="9">
    <source>
        <dbReference type="EMBL" id="CAB4943179.1"/>
    </source>
</evidence>
<dbReference type="PROSITE" id="PS50987">
    <property type="entry name" value="HTH_ARSR_2"/>
    <property type="match status" value="1"/>
</dbReference>